<feature type="coiled-coil region" evidence="1">
    <location>
        <begin position="131"/>
        <end position="222"/>
    </location>
</feature>
<name>A0AAU9IR44_9CILI</name>
<proteinExistence type="predicted"/>
<dbReference type="AlphaFoldDB" id="A0AAU9IR44"/>
<keyword evidence="3" id="KW-1185">Reference proteome</keyword>
<dbReference type="Proteomes" id="UP001162131">
    <property type="component" value="Unassembled WGS sequence"/>
</dbReference>
<gene>
    <name evidence="2" type="ORF">BSTOLATCC_MIC14687</name>
</gene>
<sequence length="231" mass="27119">MAKSPSRFSYSKAFRMPLERSDIGIRKSADFSSKEKTRRPNFNSIIDDAILLKTEYNDLLITTPNKPTSPARKLLVSRAVQRVETQNSPRHKKEFSIEDPTEIEPPRKTPEMYTTTIKQPTSSYKEPFKPIEDLEKQYQDLYKEFTENEYKRSKILEDLSDELQGIKGKYQKLLSERENEKIHWEKYIAELENQLKTSGNDRESIESDIENISRRIEEAGNKQIILLQKIK</sequence>
<evidence type="ECO:0000256" key="1">
    <source>
        <dbReference type="SAM" id="Coils"/>
    </source>
</evidence>
<dbReference type="EMBL" id="CAJZBQ010000014">
    <property type="protein sequence ID" value="CAG9315943.1"/>
    <property type="molecule type" value="Genomic_DNA"/>
</dbReference>
<protein>
    <submittedName>
        <fullName evidence="2">Uncharacterized protein</fullName>
    </submittedName>
</protein>
<organism evidence="2 3">
    <name type="scientific">Blepharisma stoltei</name>
    <dbReference type="NCBI Taxonomy" id="1481888"/>
    <lineage>
        <taxon>Eukaryota</taxon>
        <taxon>Sar</taxon>
        <taxon>Alveolata</taxon>
        <taxon>Ciliophora</taxon>
        <taxon>Postciliodesmatophora</taxon>
        <taxon>Heterotrichea</taxon>
        <taxon>Heterotrichida</taxon>
        <taxon>Blepharismidae</taxon>
        <taxon>Blepharisma</taxon>
    </lineage>
</organism>
<evidence type="ECO:0000313" key="2">
    <source>
        <dbReference type="EMBL" id="CAG9315943.1"/>
    </source>
</evidence>
<accession>A0AAU9IR44</accession>
<keyword evidence="1" id="KW-0175">Coiled coil</keyword>
<evidence type="ECO:0000313" key="3">
    <source>
        <dbReference type="Proteomes" id="UP001162131"/>
    </source>
</evidence>
<comment type="caution">
    <text evidence="2">The sequence shown here is derived from an EMBL/GenBank/DDBJ whole genome shotgun (WGS) entry which is preliminary data.</text>
</comment>
<reference evidence="2" key="1">
    <citation type="submission" date="2021-09" db="EMBL/GenBank/DDBJ databases">
        <authorList>
            <consortium name="AG Swart"/>
            <person name="Singh M."/>
            <person name="Singh A."/>
            <person name="Seah K."/>
            <person name="Emmerich C."/>
        </authorList>
    </citation>
    <scope>NUCLEOTIDE SEQUENCE</scope>
    <source>
        <strain evidence="2">ATCC30299</strain>
    </source>
</reference>